<keyword evidence="2 3" id="KW-0040">ANK repeat</keyword>
<dbReference type="InterPro" id="IPR036770">
    <property type="entry name" value="Ankyrin_rpt-contain_sf"/>
</dbReference>
<feature type="repeat" description="ANK" evidence="3">
    <location>
        <begin position="496"/>
        <end position="528"/>
    </location>
</feature>
<dbReference type="PROSITE" id="PS50088">
    <property type="entry name" value="ANK_REPEAT"/>
    <property type="match status" value="3"/>
</dbReference>
<sequence>MLPAALRALARRARLLPPAGREELAEIVARATPDVQILDAGSLSSKASKALDRSRPFLLRGAASHWNACHAWSREAFIESFGHLEFKLRPCQRLHEYSYTGPWQNVVSLRTYFEEPSSEALGDADRPPAVIFENSFLDCDTQRALSADCERPSQLADIHAEPIFSAARRHTYVGFHSHKASWLAQVQGRKAWFLASPSREMPLVREPWEYVEARPEGVELVVAQPGDVLFVPEGWWHATWNLDDFVVGVGWESPDDGSSKAWHAGMHAIADGNLPGLEAWRASGAQSGKPKYLTQEMLYLAARAGYPDVLQSLLEWLGPMEDADEDRPYLLGAVAAGAAISGHLKALELLEPFSRRDGCWHPWALHAAALSGQDATVAWLLERGAATAALDSLNESEWAPSHAFQDGHAWTALHAAAWSGHASVVKRLLAAGADASTTIASGAAEAAVTCRVPRWRPSVEGEGATALHLAARRGHHEVVEALLSGAEGLVDLPDAGQATALHRAASGGHRKAVEALLAAGADREALAGGSWSAWRVAEASGHPELVELLRKQ</sequence>
<evidence type="ECO:0000256" key="3">
    <source>
        <dbReference type="PROSITE-ProRule" id="PRU00023"/>
    </source>
</evidence>
<dbReference type="InterPro" id="IPR002110">
    <property type="entry name" value="Ankyrin_rpt"/>
</dbReference>
<dbReference type="OrthoDB" id="440264at2759"/>
<evidence type="ECO:0000256" key="2">
    <source>
        <dbReference type="ARBA" id="ARBA00023043"/>
    </source>
</evidence>
<dbReference type="InterPro" id="IPR041667">
    <property type="entry name" value="Cupin_8"/>
</dbReference>
<dbReference type="SUPFAM" id="SSF48403">
    <property type="entry name" value="Ankyrin repeat"/>
    <property type="match status" value="1"/>
</dbReference>
<feature type="domain" description="JmjC" evidence="4">
    <location>
        <begin position="140"/>
        <end position="268"/>
    </location>
</feature>
<dbReference type="InterPro" id="IPR003347">
    <property type="entry name" value="JmjC_dom"/>
</dbReference>
<evidence type="ECO:0000313" key="6">
    <source>
        <dbReference type="Proteomes" id="UP000654075"/>
    </source>
</evidence>
<dbReference type="PROSITE" id="PS51184">
    <property type="entry name" value="JMJC"/>
    <property type="match status" value="1"/>
</dbReference>
<feature type="repeat" description="ANK" evidence="3">
    <location>
        <begin position="408"/>
        <end position="440"/>
    </location>
</feature>
<gene>
    <name evidence="5" type="ORF">PGLA1383_LOCUS40187</name>
</gene>
<organism evidence="5 6">
    <name type="scientific">Polarella glacialis</name>
    <name type="common">Dinoflagellate</name>
    <dbReference type="NCBI Taxonomy" id="89957"/>
    <lineage>
        <taxon>Eukaryota</taxon>
        <taxon>Sar</taxon>
        <taxon>Alveolata</taxon>
        <taxon>Dinophyceae</taxon>
        <taxon>Suessiales</taxon>
        <taxon>Suessiaceae</taxon>
        <taxon>Polarella</taxon>
    </lineage>
</organism>
<dbReference type="InterPro" id="IPR051637">
    <property type="entry name" value="Ank_repeat_dom-contain_49"/>
</dbReference>
<dbReference type="PROSITE" id="PS50297">
    <property type="entry name" value="ANK_REP_REGION"/>
    <property type="match status" value="3"/>
</dbReference>
<dbReference type="SMART" id="SM00248">
    <property type="entry name" value="ANK"/>
    <property type="match status" value="4"/>
</dbReference>
<dbReference type="Pfam" id="PF12796">
    <property type="entry name" value="Ank_2"/>
    <property type="match status" value="2"/>
</dbReference>
<dbReference type="EMBL" id="CAJNNV010028057">
    <property type="protein sequence ID" value="CAE8622797.1"/>
    <property type="molecule type" value="Genomic_DNA"/>
</dbReference>
<dbReference type="Pfam" id="PF13621">
    <property type="entry name" value="Cupin_8"/>
    <property type="match status" value="1"/>
</dbReference>
<dbReference type="Proteomes" id="UP000654075">
    <property type="component" value="Unassembled WGS sequence"/>
</dbReference>
<dbReference type="SUPFAM" id="SSF51197">
    <property type="entry name" value="Clavaminate synthase-like"/>
    <property type="match status" value="1"/>
</dbReference>
<evidence type="ECO:0000313" key="5">
    <source>
        <dbReference type="EMBL" id="CAE8622797.1"/>
    </source>
</evidence>
<comment type="caution">
    <text evidence="5">The sequence shown here is derived from an EMBL/GenBank/DDBJ whole genome shotgun (WGS) entry which is preliminary data.</text>
</comment>
<keyword evidence="6" id="KW-1185">Reference proteome</keyword>
<accession>A0A813G946</accession>
<feature type="repeat" description="ANK" evidence="3">
    <location>
        <begin position="462"/>
        <end position="484"/>
    </location>
</feature>
<dbReference type="PANTHER" id="PTHR24180:SF45">
    <property type="entry name" value="POLY [ADP-RIBOSE] POLYMERASE TANKYRASE"/>
    <property type="match status" value="1"/>
</dbReference>
<dbReference type="Gene3D" id="1.25.40.20">
    <property type="entry name" value="Ankyrin repeat-containing domain"/>
    <property type="match status" value="2"/>
</dbReference>
<proteinExistence type="predicted"/>
<evidence type="ECO:0000259" key="4">
    <source>
        <dbReference type="PROSITE" id="PS51184"/>
    </source>
</evidence>
<dbReference type="PANTHER" id="PTHR24180">
    <property type="entry name" value="CYCLIN-DEPENDENT KINASE INHIBITOR 2C-RELATED"/>
    <property type="match status" value="1"/>
</dbReference>
<protein>
    <recommendedName>
        <fullName evidence="4">JmjC domain-containing protein</fullName>
    </recommendedName>
</protein>
<evidence type="ECO:0000256" key="1">
    <source>
        <dbReference type="ARBA" id="ARBA00022737"/>
    </source>
</evidence>
<name>A0A813G946_POLGL</name>
<dbReference type="PRINTS" id="PR01415">
    <property type="entry name" value="ANKYRIN"/>
</dbReference>
<dbReference type="Gene3D" id="2.60.120.650">
    <property type="entry name" value="Cupin"/>
    <property type="match status" value="1"/>
</dbReference>
<reference evidence="5" key="1">
    <citation type="submission" date="2021-02" db="EMBL/GenBank/DDBJ databases">
        <authorList>
            <person name="Dougan E. K."/>
            <person name="Rhodes N."/>
            <person name="Thang M."/>
            <person name="Chan C."/>
        </authorList>
    </citation>
    <scope>NUCLEOTIDE SEQUENCE</scope>
</reference>
<keyword evidence="1" id="KW-0677">Repeat</keyword>
<dbReference type="OMA" id="NACHAWS"/>
<dbReference type="AlphaFoldDB" id="A0A813G946"/>